<feature type="region of interest" description="Disordered" evidence="1">
    <location>
        <begin position="1"/>
        <end position="26"/>
    </location>
</feature>
<feature type="compositionally biased region" description="Basic and acidic residues" evidence="1">
    <location>
        <begin position="146"/>
        <end position="156"/>
    </location>
</feature>
<organism evidence="2 3">
    <name type="scientific">Colletotrichum lupini</name>
    <dbReference type="NCBI Taxonomy" id="145971"/>
    <lineage>
        <taxon>Eukaryota</taxon>
        <taxon>Fungi</taxon>
        <taxon>Dikarya</taxon>
        <taxon>Ascomycota</taxon>
        <taxon>Pezizomycotina</taxon>
        <taxon>Sordariomycetes</taxon>
        <taxon>Hypocreomycetidae</taxon>
        <taxon>Glomerellales</taxon>
        <taxon>Glomerellaceae</taxon>
        <taxon>Colletotrichum</taxon>
        <taxon>Colletotrichum acutatum species complex</taxon>
    </lineage>
</organism>
<dbReference type="Proteomes" id="UP000830671">
    <property type="component" value="Chromosome 8"/>
</dbReference>
<feature type="compositionally biased region" description="Polar residues" evidence="1">
    <location>
        <begin position="158"/>
        <end position="177"/>
    </location>
</feature>
<feature type="region of interest" description="Disordered" evidence="1">
    <location>
        <begin position="40"/>
        <end position="236"/>
    </location>
</feature>
<dbReference type="GeneID" id="73349333"/>
<gene>
    <name evidence="2" type="ORF">CLUP02_15399</name>
</gene>
<evidence type="ECO:0000313" key="2">
    <source>
        <dbReference type="EMBL" id="UQC89868.1"/>
    </source>
</evidence>
<dbReference type="EMBL" id="CP019480">
    <property type="protein sequence ID" value="UQC89868.1"/>
    <property type="molecule type" value="Genomic_DNA"/>
</dbReference>
<dbReference type="KEGG" id="clup:CLUP02_15399"/>
<keyword evidence="3" id="KW-1185">Reference proteome</keyword>
<feature type="compositionally biased region" description="Basic and acidic residues" evidence="1">
    <location>
        <begin position="206"/>
        <end position="217"/>
    </location>
</feature>
<dbReference type="RefSeq" id="XP_049151469.1">
    <property type="nucleotide sequence ID" value="XM_049294323.1"/>
</dbReference>
<evidence type="ECO:0000256" key="1">
    <source>
        <dbReference type="SAM" id="MobiDB-lite"/>
    </source>
</evidence>
<sequence length="236" mass="25522">MKFGEAPQTTASRMKLTNRASRAQAGNIYTIYNRPAHAAPAMCKDEPAESTAGDGVASTRAHLSSASVTSDSGSSGWSSRLPSPDPIISDPTMTPGRRIPRSPLAPLSHAESLMDMQIPQPSGSLQVGRKRDIDEVFDDSTPPSPDKLHDEAKEEEAMNTSRNLTTSTLMPLDTQLQAHEPDSKRRKTLAYRVKPPTRSARSHYGHGSEHGHADDSGRQNTVERQVSSKSNSPKNG</sequence>
<protein>
    <submittedName>
        <fullName evidence="2">Uncharacterized protein</fullName>
    </submittedName>
</protein>
<reference evidence="2" key="1">
    <citation type="journal article" date="2021" name="Mol. Plant Microbe Interact.">
        <title>Complete Genome Sequence of the Plant-Pathogenic Fungus Colletotrichum lupini.</title>
        <authorList>
            <person name="Baroncelli R."/>
            <person name="Pensec F."/>
            <person name="Da Lio D."/>
            <person name="Boufleur T."/>
            <person name="Vicente I."/>
            <person name="Sarrocco S."/>
            <person name="Picot A."/>
            <person name="Baraldi E."/>
            <person name="Sukno S."/>
            <person name="Thon M."/>
            <person name="Le Floch G."/>
        </authorList>
    </citation>
    <scope>NUCLEOTIDE SEQUENCE</scope>
    <source>
        <strain evidence="2">IMI 504893</strain>
    </source>
</reference>
<feature type="compositionally biased region" description="Polar residues" evidence="1">
    <location>
        <begin position="218"/>
        <end position="236"/>
    </location>
</feature>
<evidence type="ECO:0000313" key="3">
    <source>
        <dbReference type="Proteomes" id="UP000830671"/>
    </source>
</evidence>
<accession>A0A9Q8T6L4</accession>
<name>A0A9Q8T6L4_9PEZI</name>
<dbReference type="AlphaFoldDB" id="A0A9Q8T6L4"/>
<feature type="compositionally biased region" description="Low complexity" evidence="1">
    <location>
        <begin position="64"/>
        <end position="82"/>
    </location>
</feature>
<proteinExistence type="predicted"/>